<keyword evidence="1" id="KW-0812">Transmembrane</keyword>
<dbReference type="AlphaFoldDB" id="A0A1M4WB11"/>
<evidence type="ECO:0000256" key="1">
    <source>
        <dbReference type="SAM" id="Phobius"/>
    </source>
</evidence>
<accession>A0A1M4WB11</accession>
<keyword evidence="4" id="KW-1185">Reference proteome</keyword>
<feature type="transmembrane region" description="Helical" evidence="1">
    <location>
        <begin position="39"/>
        <end position="60"/>
    </location>
</feature>
<evidence type="ECO:0000313" key="3">
    <source>
        <dbReference type="EMBL" id="SHE78416.1"/>
    </source>
</evidence>
<dbReference type="InterPro" id="IPR050640">
    <property type="entry name" value="Bact_2-comp_sensor_kinase"/>
</dbReference>
<keyword evidence="1" id="KW-1133">Transmembrane helix</keyword>
<sequence>MYKKAIRFILHFLIWGGILFIMTLMPLRPEETFSFGRNLPFIITYSYLVCFFYLNADFLTIRLIQNKKYFTYFSGIAVILVIYICFHKYIFSLFVQLAYFPPPRMMANRPMPFPDLERTASVGRIILPFTQFFLFWILSLCYRLSLEWLSTNKRNKEIEAEKSIIELAYLKAQINPHFIFNTLNTIYSLTINKNEKAPDAILLYSDIVRYVFDKIDTNLVPLQEEIDYIANYIDLQKMRFINKLNIEFEIKGNTENQMIAPLILIAFIENAFQYGISNHYESIISFSIEASDNSIHFTSKNKKYKKDEFQHIGKNIGIQNTRRKLNLIYPDKHRLSIKDSNDVFDLDLIIYGTSVTKPVVDQNHSLIN</sequence>
<dbReference type="EMBL" id="FQUC01000002">
    <property type="protein sequence ID" value="SHE78416.1"/>
    <property type="molecule type" value="Genomic_DNA"/>
</dbReference>
<reference evidence="4" key="1">
    <citation type="submission" date="2016-11" db="EMBL/GenBank/DDBJ databases">
        <authorList>
            <person name="Varghese N."/>
            <person name="Submissions S."/>
        </authorList>
    </citation>
    <scope>NUCLEOTIDE SEQUENCE [LARGE SCALE GENOMIC DNA]</scope>
    <source>
        <strain evidence="4">DSM 27370</strain>
    </source>
</reference>
<dbReference type="PANTHER" id="PTHR34220">
    <property type="entry name" value="SENSOR HISTIDINE KINASE YPDA"/>
    <property type="match status" value="1"/>
</dbReference>
<keyword evidence="3" id="KW-0808">Transferase</keyword>
<keyword evidence="3" id="KW-0418">Kinase</keyword>
<dbReference type="Pfam" id="PF06580">
    <property type="entry name" value="His_kinase"/>
    <property type="match status" value="1"/>
</dbReference>
<name>A0A1M4WB11_9BACT</name>
<dbReference type="GO" id="GO:0000155">
    <property type="term" value="F:phosphorelay sensor kinase activity"/>
    <property type="evidence" value="ECO:0007669"/>
    <property type="project" value="InterPro"/>
</dbReference>
<proteinExistence type="predicted"/>
<dbReference type="PANTHER" id="PTHR34220:SF7">
    <property type="entry name" value="SENSOR HISTIDINE KINASE YPDA"/>
    <property type="match status" value="1"/>
</dbReference>
<feature type="transmembrane region" description="Helical" evidence="1">
    <location>
        <begin position="7"/>
        <end position="27"/>
    </location>
</feature>
<evidence type="ECO:0000259" key="2">
    <source>
        <dbReference type="Pfam" id="PF06580"/>
    </source>
</evidence>
<keyword evidence="1" id="KW-0472">Membrane</keyword>
<organism evidence="3 4">
    <name type="scientific">Dysgonomonas macrotermitis</name>
    <dbReference type="NCBI Taxonomy" id="1346286"/>
    <lineage>
        <taxon>Bacteria</taxon>
        <taxon>Pseudomonadati</taxon>
        <taxon>Bacteroidota</taxon>
        <taxon>Bacteroidia</taxon>
        <taxon>Bacteroidales</taxon>
        <taxon>Dysgonomonadaceae</taxon>
        <taxon>Dysgonomonas</taxon>
    </lineage>
</organism>
<feature type="transmembrane region" description="Helical" evidence="1">
    <location>
        <begin position="120"/>
        <end position="144"/>
    </location>
</feature>
<protein>
    <submittedName>
        <fullName evidence="3">Histidine kinase</fullName>
    </submittedName>
</protein>
<dbReference type="InterPro" id="IPR010559">
    <property type="entry name" value="Sig_transdc_His_kin_internal"/>
</dbReference>
<feature type="domain" description="Signal transduction histidine kinase internal region" evidence="2">
    <location>
        <begin position="166"/>
        <end position="244"/>
    </location>
</feature>
<dbReference type="GO" id="GO:0016020">
    <property type="term" value="C:membrane"/>
    <property type="evidence" value="ECO:0007669"/>
    <property type="project" value="InterPro"/>
</dbReference>
<gene>
    <name evidence="3" type="ORF">SAMN05444362_102179</name>
</gene>
<feature type="transmembrane region" description="Helical" evidence="1">
    <location>
        <begin position="72"/>
        <end position="100"/>
    </location>
</feature>
<dbReference type="Proteomes" id="UP000184480">
    <property type="component" value="Unassembled WGS sequence"/>
</dbReference>
<dbReference type="STRING" id="1346286.SAMN05444362_102179"/>
<evidence type="ECO:0000313" key="4">
    <source>
        <dbReference type="Proteomes" id="UP000184480"/>
    </source>
</evidence>